<protein>
    <submittedName>
        <fullName evidence="1">Uncharacterized protein</fullName>
    </submittedName>
</protein>
<reference evidence="1 2" key="1">
    <citation type="submission" date="2013-11" db="EMBL/GenBank/DDBJ databases">
        <title>The Genome Sequence of Phytophthora parasitica CJ01A1.</title>
        <authorList>
            <consortium name="The Broad Institute Genomics Platform"/>
            <person name="Russ C."/>
            <person name="Tyler B."/>
            <person name="Panabieres F."/>
            <person name="Shan W."/>
            <person name="Tripathy S."/>
            <person name="Grunwald N."/>
            <person name="Machado M."/>
            <person name="Johnson C.S."/>
            <person name="Walker B."/>
            <person name="Young S.K."/>
            <person name="Zeng Q."/>
            <person name="Gargeya S."/>
            <person name="Fitzgerald M."/>
            <person name="Haas B."/>
            <person name="Abouelleil A."/>
            <person name="Allen A.W."/>
            <person name="Alvarado L."/>
            <person name="Arachchi H.M."/>
            <person name="Berlin A.M."/>
            <person name="Chapman S.B."/>
            <person name="Gainer-Dewar J."/>
            <person name="Goldberg J."/>
            <person name="Griggs A."/>
            <person name="Gujja S."/>
            <person name="Hansen M."/>
            <person name="Howarth C."/>
            <person name="Imamovic A."/>
            <person name="Ireland A."/>
            <person name="Larimer J."/>
            <person name="McCowan C."/>
            <person name="Murphy C."/>
            <person name="Pearson M."/>
            <person name="Poon T.W."/>
            <person name="Priest M."/>
            <person name="Roberts A."/>
            <person name="Saif S."/>
            <person name="Shea T."/>
            <person name="Sisk P."/>
            <person name="Sykes S."/>
            <person name="Wortman J."/>
            <person name="Nusbaum C."/>
            <person name="Birren B."/>
        </authorList>
    </citation>
    <scope>NUCLEOTIDE SEQUENCE [LARGE SCALE GENOMIC DNA]</scope>
    <source>
        <strain evidence="1 2">CJ01A1</strain>
    </source>
</reference>
<dbReference type="AlphaFoldDB" id="W2XJF6"/>
<organism evidence="1 2">
    <name type="scientific">Phytophthora nicotianae CJ01A1</name>
    <dbReference type="NCBI Taxonomy" id="1317063"/>
    <lineage>
        <taxon>Eukaryota</taxon>
        <taxon>Sar</taxon>
        <taxon>Stramenopiles</taxon>
        <taxon>Oomycota</taxon>
        <taxon>Peronosporomycetes</taxon>
        <taxon>Peronosporales</taxon>
        <taxon>Peronosporaceae</taxon>
        <taxon>Phytophthora</taxon>
    </lineage>
</organism>
<evidence type="ECO:0000313" key="1">
    <source>
        <dbReference type="EMBL" id="ETP23020.1"/>
    </source>
</evidence>
<dbReference type="Proteomes" id="UP000018958">
    <property type="component" value="Unassembled WGS sequence"/>
</dbReference>
<sequence>MAPLLDPHTDAVEPTRHGVPDKIRDAMIPENKINLHHKLMPYSFPDQATAKALDEIHILVQTRGPLGVNPKWLQSQQEEGVYALSKGKMKFVNRDDTVQKLLDIHFFQYQGTQDGVWGNVRQIPLADNIHGLGKTEFCLHYIKLYMAWFACYEVNGVLVTTLLAMAPLMNEPDDEVALRALGDDVAKRLRSAVRPVSLHRRRQQLGQPFASYNHSPIAPSSATIPLQHEGDLAAVQALMIKLRTLTQSTNRRLITELRSVIRQDTQDDDIMEVLTSPASNKRLRGLFKELKDVEFVAKALQGRDGDLQDVRQWFDELIALKPQFETHIGSRAEIVHSPDFESGCVRVLRGRQDRLTRAEKTALGPFAKLAVDATAKSDDEDLSFVEGLRKAAGLPNPL</sequence>
<dbReference type="PANTHER" id="PTHR40866">
    <property type="entry name" value="BED-TYPE DOMAIN-CONTAINING PROTEIN"/>
    <property type="match status" value="1"/>
</dbReference>
<dbReference type="PANTHER" id="PTHR40866:SF1">
    <property type="entry name" value="BED-TYPE DOMAIN-CONTAINING PROTEIN"/>
    <property type="match status" value="1"/>
</dbReference>
<dbReference type="EMBL" id="ANIX01000850">
    <property type="protein sequence ID" value="ETP23020.1"/>
    <property type="molecule type" value="Genomic_DNA"/>
</dbReference>
<evidence type="ECO:0000313" key="2">
    <source>
        <dbReference type="Proteomes" id="UP000018958"/>
    </source>
</evidence>
<dbReference type="OrthoDB" id="120106at2759"/>
<accession>W2XJF6</accession>
<gene>
    <name evidence="1" type="ORF">F441_03767</name>
</gene>
<proteinExistence type="predicted"/>
<name>W2XJF6_PHYNI</name>
<comment type="caution">
    <text evidence="1">The sequence shown here is derived from an EMBL/GenBank/DDBJ whole genome shotgun (WGS) entry which is preliminary data.</text>
</comment>